<reference evidence="2 3" key="1">
    <citation type="journal article" date="2019" name="Commun. Biol.">
        <title>The bagworm genome reveals a unique fibroin gene that provides high tensile strength.</title>
        <authorList>
            <person name="Kono N."/>
            <person name="Nakamura H."/>
            <person name="Ohtoshi R."/>
            <person name="Tomita M."/>
            <person name="Numata K."/>
            <person name="Arakawa K."/>
        </authorList>
    </citation>
    <scope>NUCLEOTIDE SEQUENCE [LARGE SCALE GENOMIC DNA]</scope>
</reference>
<feature type="region of interest" description="Disordered" evidence="1">
    <location>
        <begin position="51"/>
        <end position="74"/>
    </location>
</feature>
<evidence type="ECO:0000313" key="3">
    <source>
        <dbReference type="Proteomes" id="UP000299102"/>
    </source>
</evidence>
<name>A0A4C1VF62_EUMVA</name>
<protein>
    <submittedName>
        <fullName evidence="2">Uncharacterized protein</fullName>
    </submittedName>
</protein>
<dbReference type="EMBL" id="BGZK01000325">
    <property type="protein sequence ID" value="GBP36922.1"/>
    <property type="molecule type" value="Genomic_DNA"/>
</dbReference>
<evidence type="ECO:0000313" key="2">
    <source>
        <dbReference type="EMBL" id="GBP36922.1"/>
    </source>
</evidence>
<dbReference type="AlphaFoldDB" id="A0A4C1VF62"/>
<sequence length="74" mass="7913">MPGNSASVMKTRRQKTVGLFSSRSLDNSNACKAWGDAGPIQSSGKLVDLEWDPGKPNFEETSKFNGAHEDASLG</sequence>
<proteinExistence type="predicted"/>
<gene>
    <name evidence="2" type="ORF">EVAR_23224_1</name>
</gene>
<evidence type="ECO:0000256" key="1">
    <source>
        <dbReference type="SAM" id="MobiDB-lite"/>
    </source>
</evidence>
<keyword evidence="3" id="KW-1185">Reference proteome</keyword>
<accession>A0A4C1VF62</accession>
<dbReference type="Proteomes" id="UP000299102">
    <property type="component" value="Unassembled WGS sequence"/>
</dbReference>
<feature type="compositionally biased region" description="Basic and acidic residues" evidence="1">
    <location>
        <begin position="57"/>
        <end position="74"/>
    </location>
</feature>
<feature type="region of interest" description="Disordered" evidence="1">
    <location>
        <begin position="1"/>
        <end position="21"/>
    </location>
</feature>
<organism evidence="2 3">
    <name type="scientific">Eumeta variegata</name>
    <name type="common">Bagworm moth</name>
    <name type="synonym">Eumeta japonica</name>
    <dbReference type="NCBI Taxonomy" id="151549"/>
    <lineage>
        <taxon>Eukaryota</taxon>
        <taxon>Metazoa</taxon>
        <taxon>Ecdysozoa</taxon>
        <taxon>Arthropoda</taxon>
        <taxon>Hexapoda</taxon>
        <taxon>Insecta</taxon>
        <taxon>Pterygota</taxon>
        <taxon>Neoptera</taxon>
        <taxon>Endopterygota</taxon>
        <taxon>Lepidoptera</taxon>
        <taxon>Glossata</taxon>
        <taxon>Ditrysia</taxon>
        <taxon>Tineoidea</taxon>
        <taxon>Psychidae</taxon>
        <taxon>Oiketicinae</taxon>
        <taxon>Eumeta</taxon>
    </lineage>
</organism>
<comment type="caution">
    <text evidence="2">The sequence shown here is derived from an EMBL/GenBank/DDBJ whole genome shotgun (WGS) entry which is preliminary data.</text>
</comment>